<dbReference type="InterPro" id="IPR032675">
    <property type="entry name" value="LRR_dom_sf"/>
</dbReference>
<comment type="caution">
    <text evidence="4">The sequence shown here is derived from an EMBL/GenBank/DDBJ whole genome shotgun (WGS) entry which is preliminary data.</text>
</comment>
<feature type="compositionally biased region" description="Basic and acidic residues" evidence="3">
    <location>
        <begin position="218"/>
        <end position="229"/>
    </location>
</feature>
<dbReference type="Gene3D" id="3.80.10.10">
    <property type="entry name" value="Ribonuclease Inhibitor"/>
    <property type="match status" value="1"/>
</dbReference>
<evidence type="ECO:0000256" key="1">
    <source>
        <dbReference type="ARBA" id="ARBA00022614"/>
    </source>
</evidence>
<dbReference type="Pfam" id="PF14580">
    <property type="entry name" value="LRR_9"/>
    <property type="match status" value="1"/>
</dbReference>
<evidence type="ECO:0000256" key="3">
    <source>
        <dbReference type="SAM" id="MobiDB-lite"/>
    </source>
</evidence>
<accession>A0A1X0P8D9</accession>
<gene>
    <name evidence="4" type="ORF">TM35_000024640</name>
</gene>
<evidence type="ECO:0000313" key="5">
    <source>
        <dbReference type="Proteomes" id="UP000192257"/>
    </source>
</evidence>
<dbReference type="PROSITE" id="PS51450">
    <property type="entry name" value="LRR"/>
    <property type="match status" value="1"/>
</dbReference>
<evidence type="ECO:0000256" key="2">
    <source>
        <dbReference type="ARBA" id="ARBA00022737"/>
    </source>
</evidence>
<dbReference type="GeneID" id="39981562"/>
<feature type="compositionally biased region" description="Basic and acidic residues" evidence="3">
    <location>
        <begin position="236"/>
        <end position="250"/>
    </location>
</feature>
<dbReference type="RefSeq" id="XP_028887204.1">
    <property type="nucleotide sequence ID" value="XM_029021782.1"/>
</dbReference>
<keyword evidence="1" id="KW-0433">Leucine-rich repeat</keyword>
<sequence length="315" mass="34786">MILKEQFVLETTKATSLAAVRNLNLWSEGLTDVSIISKIPGIEVLSLSSNQVSTMSPFASCTSLRELYLRKNNIQSLSEVKYIKDLPHLHTLWLLDNPCATHPNYRYFVINCCPHLRQLDSIEVTKKEREEAMEKLPEKVMKEMLQQGTAPAVDAAPAAAAEGSGMVAKPVSAPAPPPPQPPAVSGPPVKVISRPAIPQRVVTPQSVERRSSGPPIRRNSEEERKEKEKEKKKKEKEKDLRGNESKEGDGSRGVSLEALSDGSSYTTIQTQRAILTAIVSLIPELTIDSLGVLQKEVVEEMARKKKAMRQMSRSS</sequence>
<organism evidence="4 5">
    <name type="scientific">Trypanosoma theileri</name>
    <dbReference type="NCBI Taxonomy" id="67003"/>
    <lineage>
        <taxon>Eukaryota</taxon>
        <taxon>Discoba</taxon>
        <taxon>Euglenozoa</taxon>
        <taxon>Kinetoplastea</taxon>
        <taxon>Metakinetoplastina</taxon>
        <taxon>Trypanosomatida</taxon>
        <taxon>Trypanosomatidae</taxon>
        <taxon>Trypanosoma</taxon>
    </lineage>
</organism>
<protein>
    <submittedName>
        <fullName evidence="4">Protein C21orf2</fullName>
    </submittedName>
</protein>
<feature type="region of interest" description="Disordered" evidence="3">
    <location>
        <begin position="167"/>
        <end position="264"/>
    </location>
</feature>
<name>A0A1X0P8D9_9TRYP</name>
<dbReference type="PANTHER" id="PTHR18849:SF0">
    <property type="entry name" value="CILIA- AND FLAGELLA-ASSOCIATED PROTEIN 410-RELATED"/>
    <property type="match status" value="1"/>
</dbReference>
<dbReference type="OrthoDB" id="1517790at2759"/>
<dbReference type="GO" id="GO:0036064">
    <property type="term" value="C:ciliary basal body"/>
    <property type="evidence" value="ECO:0007669"/>
    <property type="project" value="UniProtKB-ARBA"/>
</dbReference>
<keyword evidence="5" id="KW-1185">Reference proteome</keyword>
<dbReference type="EMBL" id="NBCO01000002">
    <property type="protein sequence ID" value="ORC93138.1"/>
    <property type="molecule type" value="Genomic_DNA"/>
</dbReference>
<dbReference type="InterPro" id="IPR001611">
    <property type="entry name" value="Leu-rich_rpt"/>
</dbReference>
<dbReference type="VEuPathDB" id="TriTrypDB:TM35_000024640"/>
<dbReference type="AlphaFoldDB" id="A0A1X0P8D9"/>
<evidence type="ECO:0000313" key="4">
    <source>
        <dbReference type="EMBL" id="ORC93138.1"/>
    </source>
</evidence>
<dbReference type="SUPFAM" id="SSF52058">
    <property type="entry name" value="L domain-like"/>
    <property type="match status" value="1"/>
</dbReference>
<dbReference type="FunFam" id="3.80.10.10:FF:000094">
    <property type="entry name" value="protein C21orf2 isoform X1"/>
    <property type="match status" value="1"/>
</dbReference>
<reference evidence="4 5" key="1">
    <citation type="submission" date="2017-03" db="EMBL/GenBank/DDBJ databases">
        <title>An alternative strategy for trypanosome survival in the mammalian bloodstream revealed through genome and transcriptome analysis of the ubiquitous bovine parasite Trypanosoma (Megatrypanum) theileri.</title>
        <authorList>
            <person name="Kelly S."/>
            <person name="Ivens A."/>
            <person name="Mott A."/>
            <person name="O'Neill E."/>
            <person name="Emms D."/>
            <person name="Macleod O."/>
            <person name="Voorheis P."/>
            <person name="Matthews J."/>
            <person name="Matthews K."/>
            <person name="Carrington M."/>
        </authorList>
    </citation>
    <scope>NUCLEOTIDE SEQUENCE [LARGE SCALE GENOMIC DNA]</scope>
    <source>
        <strain evidence="4">Edinburgh</strain>
    </source>
</reference>
<proteinExistence type="predicted"/>
<feature type="compositionally biased region" description="Pro residues" evidence="3">
    <location>
        <begin position="173"/>
        <end position="185"/>
    </location>
</feature>
<dbReference type="PANTHER" id="PTHR18849">
    <property type="entry name" value="LEUCINE RICH REPEAT PROTEIN"/>
    <property type="match status" value="1"/>
</dbReference>
<dbReference type="Proteomes" id="UP000192257">
    <property type="component" value="Unassembled WGS sequence"/>
</dbReference>
<keyword evidence="2" id="KW-0677">Repeat</keyword>